<organism evidence="1 2">
    <name type="scientific">Paracerasibacillus soli</name>
    <dbReference type="NCBI Taxonomy" id="480284"/>
    <lineage>
        <taxon>Bacteria</taxon>
        <taxon>Bacillati</taxon>
        <taxon>Bacillota</taxon>
        <taxon>Bacilli</taxon>
        <taxon>Bacillales</taxon>
        <taxon>Bacillaceae</taxon>
        <taxon>Paracerasibacillus</taxon>
    </lineage>
</organism>
<dbReference type="Pfam" id="PF20293">
    <property type="entry name" value="MC6"/>
    <property type="match status" value="1"/>
</dbReference>
<dbReference type="EMBL" id="JAWDIQ010000003">
    <property type="protein sequence ID" value="MDY0410535.1"/>
    <property type="molecule type" value="Genomic_DNA"/>
</dbReference>
<dbReference type="RefSeq" id="WP_320381420.1">
    <property type="nucleotide sequence ID" value="NZ_JAWDIQ010000003.1"/>
</dbReference>
<accession>A0ABU5CVY3</accession>
<evidence type="ECO:0000313" key="1">
    <source>
        <dbReference type="EMBL" id="MDY0410535.1"/>
    </source>
</evidence>
<sequence length="135" mass="15865">MNSLSIQDTSEVLRYSVVNFVKKNRTLSFGNECISLEKYRESKKSEVTNDKMNYFLLSKYRSVEENVLFTAKVLYELIDTKSKHVDQLFLEFSDKQGITINLNIERILYLALTFLFSLGKIVFNENMIRKIENEV</sequence>
<evidence type="ECO:0000313" key="2">
    <source>
        <dbReference type="Proteomes" id="UP001275315"/>
    </source>
</evidence>
<gene>
    <name evidence="1" type="ORF">RWD45_20855</name>
</gene>
<comment type="caution">
    <text evidence="1">The sequence shown here is derived from an EMBL/GenBank/DDBJ whole genome shotgun (WGS) entry which is preliminary data.</text>
</comment>
<keyword evidence="2" id="KW-1185">Reference proteome</keyword>
<reference evidence="1 2" key="1">
    <citation type="submission" date="2023-10" db="EMBL/GenBank/DDBJ databases">
        <title>Virgibacillus soli CC-YMP-6 genome.</title>
        <authorList>
            <person name="Miliotis G."/>
            <person name="Sengupta P."/>
            <person name="Hameed A."/>
            <person name="Chuvochina M."/>
            <person name="Mcdonagh F."/>
            <person name="Simpson A.C."/>
            <person name="Singh N.K."/>
            <person name="Rekha P.D."/>
            <person name="Raman K."/>
            <person name="Hugenholtz P."/>
            <person name="Venkateswaran K."/>
        </authorList>
    </citation>
    <scope>NUCLEOTIDE SEQUENCE [LARGE SCALE GENOMIC DNA]</scope>
    <source>
        <strain evidence="1 2">CC-YMP-6</strain>
    </source>
</reference>
<dbReference type="Proteomes" id="UP001275315">
    <property type="component" value="Unassembled WGS sequence"/>
</dbReference>
<dbReference type="InterPro" id="IPR046897">
    <property type="entry name" value="ABC-3C_MC6"/>
</dbReference>
<protein>
    <submittedName>
        <fullName evidence="1">Uncharacterized protein</fullName>
    </submittedName>
</protein>
<name>A0ABU5CVY3_9BACI</name>
<proteinExistence type="predicted"/>